<evidence type="ECO:0000256" key="1">
    <source>
        <dbReference type="ARBA" id="ARBA00009437"/>
    </source>
</evidence>
<dbReference type="GO" id="GO:0032993">
    <property type="term" value="C:protein-DNA complex"/>
    <property type="evidence" value="ECO:0007669"/>
    <property type="project" value="TreeGrafter"/>
</dbReference>
<evidence type="ECO:0000256" key="2">
    <source>
        <dbReference type="ARBA" id="ARBA00023015"/>
    </source>
</evidence>
<evidence type="ECO:0000313" key="6">
    <source>
        <dbReference type="EMBL" id="PVG83871.1"/>
    </source>
</evidence>
<sequence length="194" mass="21680">MTPTDASRFRVGFVTGATPDKWARAWRDRSRTPLDLVPVTEDEQAGALNELDMVIVRLPIDRDDVHRVRLYDELPVAVFAADHYLAAADELTTADLADEQLVRPHPSGWRPTADQLDWPPMDEKDAIETVAAGTGVVIVPMSVARLHHRKDTAYRVVTDLDPTTVALVWRIDRDDDDTQAFVGITRGRTANTSR</sequence>
<feature type="domain" description="LysR substrate-binding" evidence="5">
    <location>
        <begin position="47"/>
        <end position="186"/>
    </location>
</feature>
<accession>A0A2T8FDS4</accession>
<organism evidence="6 7">
    <name type="scientific">Nocardioides gansuensis</name>
    <dbReference type="NCBI Taxonomy" id="2138300"/>
    <lineage>
        <taxon>Bacteria</taxon>
        <taxon>Bacillati</taxon>
        <taxon>Actinomycetota</taxon>
        <taxon>Actinomycetes</taxon>
        <taxon>Propionibacteriales</taxon>
        <taxon>Nocardioidaceae</taxon>
        <taxon>Nocardioides</taxon>
    </lineage>
</organism>
<reference evidence="6 7" key="1">
    <citation type="submission" date="2018-04" db="EMBL/GenBank/DDBJ databases">
        <title>Genome of Nocardioides gansuensis WSJ-1.</title>
        <authorList>
            <person name="Wu S."/>
            <person name="Wang G."/>
        </authorList>
    </citation>
    <scope>NUCLEOTIDE SEQUENCE [LARGE SCALE GENOMIC DNA]</scope>
    <source>
        <strain evidence="6 7">WSJ-1</strain>
    </source>
</reference>
<evidence type="ECO:0000256" key="3">
    <source>
        <dbReference type="ARBA" id="ARBA00023125"/>
    </source>
</evidence>
<keyword evidence="7" id="KW-1185">Reference proteome</keyword>
<dbReference type="EMBL" id="QDGZ01000002">
    <property type="protein sequence ID" value="PVG83871.1"/>
    <property type="molecule type" value="Genomic_DNA"/>
</dbReference>
<dbReference type="GO" id="GO:0003700">
    <property type="term" value="F:DNA-binding transcription factor activity"/>
    <property type="evidence" value="ECO:0007669"/>
    <property type="project" value="TreeGrafter"/>
</dbReference>
<dbReference type="PANTHER" id="PTHR30346">
    <property type="entry name" value="TRANSCRIPTIONAL DUAL REGULATOR HCAR-RELATED"/>
    <property type="match status" value="1"/>
</dbReference>
<keyword evidence="4" id="KW-0804">Transcription</keyword>
<protein>
    <submittedName>
        <fullName evidence="6">LysR family transcriptional regulator</fullName>
    </submittedName>
</protein>
<dbReference type="InterPro" id="IPR005119">
    <property type="entry name" value="LysR_subst-bd"/>
</dbReference>
<dbReference type="OrthoDB" id="3388207at2"/>
<dbReference type="Gene3D" id="3.40.190.10">
    <property type="entry name" value="Periplasmic binding protein-like II"/>
    <property type="match status" value="4"/>
</dbReference>
<name>A0A2T8FDS4_9ACTN</name>
<proteinExistence type="inferred from homology"/>
<comment type="similarity">
    <text evidence="1">Belongs to the LysR transcriptional regulatory family.</text>
</comment>
<evidence type="ECO:0000313" key="7">
    <source>
        <dbReference type="Proteomes" id="UP000246018"/>
    </source>
</evidence>
<dbReference type="PANTHER" id="PTHR30346:SF0">
    <property type="entry name" value="HCA OPERON TRANSCRIPTIONAL ACTIVATOR HCAR"/>
    <property type="match status" value="1"/>
</dbReference>
<comment type="caution">
    <text evidence="6">The sequence shown here is derived from an EMBL/GenBank/DDBJ whole genome shotgun (WGS) entry which is preliminary data.</text>
</comment>
<dbReference type="SUPFAM" id="SSF53850">
    <property type="entry name" value="Periplasmic binding protein-like II"/>
    <property type="match status" value="1"/>
</dbReference>
<keyword evidence="2" id="KW-0805">Transcription regulation</keyword>
<keyword evidence="3" id="KW-0238">DNA-binding</keyword>
<dbReference type="Pfam" id="PF03466">
    <property type="entry name" value="LysR_substrate"/>
    <property type="match status" value="1"/>
</dbReference>
<evidence type="ECO:0000256" key="4">
    <source>
        <dbReference type="ARBA" id="ARBA00023163"/>
    </source>
</evidence>
<dbReference type="GO" id="GO:0003677">
    <property type="term" value="F:DNA binding"/>
    <property type="evidence" value="ECO:0007669"/>
    <property type="project" value="UniProtKB-KW"/>
</dbReference>
<dbReference type="RefSeq" id="WP_116571345.1">
    <property type="nucleotide sequence ID" value="NZ_QDGZ01000002.1"/>
</dbReference>
<evidence type="ECO:0000259" key="5">
    <source>
        <dbReference type="Pfam" id="PF03466"/>
    </source>
</evidence>
<dbReference type="AlphaFoldDB" id="A0A2T8FDS4"/>
<dbReference type="Proteomes" id="UP000246018">
    <property type="component" value="Unassembled WGS sequence"/>
</dbReference>
<gene>
    <name evidence="6" type="ORF">DDE18_06110</name>
</gene>